<dbReference type="NCBIfam" id="TIGR00027">
    <property type="entry name" value="mthyl_TIGR00027"/>
    <property type="match status" value="1"/>
</dbReference>
<dbReference type="PANTHER" id="PTHR43619">
    <property type="entry name" value="S-ADENOSYL-L-METHIONINE-DEPENDENT METHYLTRANSFERASE YKTD-RELATED"/>
    <property type="match status" value="1"/>
</dbReference>
<dbReference type="GO" id="GO:0008168">
    <property type="term" value="F:methyltransferase activity"/>
    <property type="evidence" value="ECO:0007669"/>
    <property type="project" value="UniProtKB-KW"/>
</dbReference>
<evidence type="ECO:0000313" key="8">
    <source>
        <dbReference type="Proteomes" id="UP001607069"/>
    </source>
</evidence>
<gene>
    <name evidence="7" type="ORF">ACG5V6_17525</name>
</gene>
<dbReference type="InterPro" id="IPR029063">
    <property type="entry name" value="SAM-dependent_MTases_sf"/>
</dbReference>
<evidence type="ECO:0000256" key="4">
    <source>
        <dbReference type="ARBA" id="ARBA00022679"/>
    </source>
</evidence>
<name>A0ABW7HWM9_9ACTN</name>
<dbReference type="Proteomes" id="UP001607069">
    <property type="component" value="Unassembled WGS sequence"/>
</dbReference>
<accession>A0ABW7HWM9</accession>
<reference evidence="7 8" key="1">
    <citation type="submission" date="2024-10" db="EMBL/GenBank/DDBJ databases">
        <authorList>
            <person name="Cho J.-C."/>
        </authorList>
    </citation>
    <scope>NUCLEOTIDE SEQUENCE [LARGE SCALE GENOMIC DNA]</scope>
    <source>
        <strain evidence="7 8">KCTC29696</strain>
    </source>
</reference>
<dbReference type="GO" id="GO:0032259">
    <property type="term" value="P:methylation"/>
    <property type="evidence" value="ECO:0007669"/>
    <property type="project" value="UniProtKB-KW"/>
</dbReference>
<proteinExistence type="inferred from homology"/>
<organism evidence="7 8">
    <name type="scientific">Streptomyces chitinivorans</name>
    <dbReference type="NCBI Taxonomy" id="1257027"/>
    <lineage>
        <taxon>Bacteria</taxon>
        <taxon>Bacillati</taxon>
        <taxon>Actinomycetota</taxon>
        <taxon>Actinomycetes</taxon>
        <taxon>Kitasatosporales</taxon>
        <taxon>Streptomycetaceae</taxon>
        <taxon>Streptomyces</taxon>
    </lineage>
</organism>
<evidence type="ECO:0000256" key="1">
    <source>
        <dbReference type="ARBA" id="ARBA00003907"/>
    </source>
</evidence>
<dbReference type="PANTHER" id="PTHR43619:SF2">
    <property type="entry name" value="S-ADENOSYL-L-METHIONINE-DEPENDENT METHYLTRANSFERASES SUPERFAMILY PROTEIN"/>
    <property type="match status" value="1"/>
</dbReference>
<comment type="similarity">
    <text evidence="2 6">Belongs to the UPF0677 family.</text>
</comment>
<sequence length="285" mass="30597">MTPQSPSSTALTAAAARAAHLVVDSPPSIFADTLAEALLGAQAEELLGYHRTYGDHLVLSAARAQTVCRSRYTEECVSRAIHSGTRQYVILGAGLDTFAHRSELAGQVRVFEVDHPATQQDKRERLAAAGVPVPGNVTYVPLDFERETLVGGLGAHGFDPSRPSVVAWLGVSMYLTADSVAETLGAIGGFAPGTQLVMDYMLPGELRDATARQYADAVASFAAEHGEPWRTFFTPEDLTALLSGCGFESVGHVRQREMLDPALWDRQDALVPLDLSRIAHARTRG</sequence>
<protein>
    <recommendedName>
        <fullName evidence="6">S-adenosyl-L-methionine-dependent methyltransferase</fullName>
        <ecNumber evidence="6">2.1.1.-</ecNumber>
    </recommendedName>
</protein>
<dbReference type="RefSeq" id="WP_279951174.1">
    <property type="nucleotide sequence ID" value="NZ_BAABEN010000027.1"/>
</dbReference>
<evidence type="ECO:0000256" key="2">
    <source>
        <dbReference type="ARBA" id="ARBA00008138"/>
    </source>
</evidence>
<evidence type="ECO:0000256" key="6">
    <source>
        <dbReference type="RuleBase" id="RU362030"/>
    </source>
</evidence>
<evidence type="ECO:0000256" key="5">
    <source>
        <dbReference type="ARBA" id="ARBA00022691"/>
    </source>
</evidence>
<evidence type="ECO:0000256" key="3">
    <source>
        <dbReference type="ARBA" id="ARBA00022603"/>
    </source>
</evidence>
<dbReference type="EMBL" id="JBIHMK010000067">
    <property type="protein sequence ID" value="MFH0250009.1"/>
    <property type="molecule type" value="Genomic_DNA"/>
</dbReference>
<comment type="function">
    <text evidence="1 6">Exhibits S-adenosyl-L-methionine-dependent methyltransferase activity.</text>
</comment>
<dbReference type="Gene3D" id="3.40.50.150">
    <property type="entry name" value="Vaccinia Virus protein VP39"/>
    <property type="match status" value="1"/>
</dbReference>
<dbReference type="InterPro" id="IPR007213">
    <property type="entry name" value="Ppm1/Ppm2/Tcmp"/>
</dbReference>
<keyword evidence="3 6" id="KW-0489">Methyltransferase</keyword>
<keyword evidence="5 6" id="KW-0949">S-adenosyl-L-methionine</keyword>
<evidence type="ECO:0000313" key="7">
    <source>
        <dbReference type="EMBL" id="MFH0250009.1"/>
    </source>
</evidence>
<dbReference type="SUPFAM" id="SSF53335">
    <property type="entry name" value="S-adenosyl-L-methionine-dependent methyltransferases"/>
    <property type="match status" value="1"/>
</dbReference>
<dbReference type="Pfam" id="PF04072">
    <property type="entry name" value="LCM"/>
    <property type="match status" value="1"/>
</dbReference>
<keyword evidence="8" id="KW-1185">Reference proteome</keyword>
<comment type="caution">
    <text evidence="7">The sequence shown here is derived from an EMBL/GenBank/DDBJ whole genome shotgun (WGS) entry which is preliminary data.</text>
</comment>
<dbReference type="InterPro" id="IPR011610">
    <property type="entry name" value="SAM_mthyl_Trfase_ML2640-like"/>
</dbReference>
<keyword evidence="4" id="KW-0808">Transferase</keyword>
<dbReference type="EC" id="2.1.1.-" evidence="6"/>